<sequence length="177" mass="21157">MGDEFKLYIIYTSYGLEEISEILRPHIKSGFNIGPFRKDFTRDKNNVYHESNRRFVLMKESIYLSLKESGYEDKENNDFSISEYEIRNENQAPRDSLMHFYFPSNPNNKLSVQSKMKYIDETGMINPEDYFVHDGIVEFSNRVSDQTRTIIKIAIDERNCRVSWCKRFAFRNLKRVF</sequence>
<protein>
    <submittedName>
        <fullName evidence="1">Uncharacterized protein</fullName>
    </submittedName>
</protein>
<dbReference type="EMBL" id="MN739120">
    <property type="protein sequence ID" value="QHS89797.1"/>
    <property type="molecule type" value="Genomic_DNA"/>
</dbReference>
<evidence type="ECO:0000313" key="1">
    <source>
        <dbReference type="EMBL" id="QHS89797.1"/>
    </source>
</evidence>
<accession>A0A6C0BC08</accession>
<dbReference type="AlphaFoldDB" id="A0A6C0BC08"/>
<reference evidence="1" key="1">
    <citation type="journal article" date="2020" name="Nature">
        <title>Giant virus diversity and host interactions through global metagenomics.</title>
        <authorList>
            <person name="Schulz F."/>
            <person name="Roux S."/>
            <person name="Paez-Espino D."/>
            <person name="Jungbluth S."/>
            <person name="Walsh D.A."/>
            <person name="Denef V.J."/>
            <person name="McMahon K.D."/>
            <person name="Konstantinidis K.T."/>
            <person name="Eloe-Fadrosh E.A."/>
            <person name="Kyrpides N.C."/>
            <person name="Woyke T."/>
        </authorList>
    </citation>
    <scope>NUCLEOTIDE SEQUENCE</scope>
    <source>
        <strain evidence="1">GVMAG-M-3300010160-4</strain>
    </source>
</reference>
<name>A0A6C0BC08_9ZZZZ</name>
<organism evidence="1">
    <name type="scientific">viral metagenome</name>
    <dbReference type="NCBI Taxonomy" id="1070528"/>
    <lineage>
        <taxon>unclassified sequences</taxon>
        <taxon>metagenomes</taxon>
        <taxon>organismal metagenomes</taxon>
    </lineage>
</organism>
<proteinExistence type="predicted"/>